<dbReference type="EMBL" id="BKCJ010984014">
    <property type="protein sequence ID" value="GFC60082.1"/>
    <property type="molecule type" value="Genomic_DNA"/>
</dbReference>
<proteinExistence type="predicted"/>
<gene>
    <name evidence="1" type="ORF">Tci_832052</name>
</gene>
<sequence>MKPNAPYRWLVKVAVVKGSWCRCGAEGGGDVTTVVTAVEVLAVGGDEGDGGDAMRGVVEMVWWLRW</sequence>
<dbReference type="AlphaFoldDB" id="A0A699Q4C6"/>
<accession>A0A699Q4C6</accession>
<reference evidence="1" key="1">
    <citation type="journal article" date="2019" name="Sci. Rep.">
        <title>Draft genome of Tanacetum cinerariifolium, the natural source of mosquito coil.</title>
        <authorList>
            <person name="Yamashiro T."/>
            <person name="Shiraishi A."/>
            <person name="Satake H."/>
            <person name="Nakayama K."/>
        </authorList>
    </citation>
    <scope>NUCLEOTIDE SEQUENCE</scope>
</reference>
<comment type="caution">
    <text evidence="1">The sequence shown here is derived from an EMBL/GenBank/DDBJ whole genome shotgun (WGS) entry which is preliminary data.</text>
</comment>
<protein>
    <submittedName>
        <fullName evidence="1">Uncharacterized protein</fullName>
    </submittedName>
</protein>
<name>A0A699Q4C6_TANCI</name>
<evidence type="ECO:0000313" key="1">
    <source>
        <dbReference type="EMBL" id="GFC60082.1"/>
    </source>
</evidence>
<organism evidence="1">
    <name type="scientific">Tanacetum cinerariifolium</name>
    <name type="common">Dalmatian daisy</name>
    <name type="synonym">Chrysanthemum cinerariifolium</name>
    <dbReference type="NCBI Taxonomy" id="118510"/>
    <lineage>
        <taxon>Eukaryota</taxon>
        <taxon>Viridiplantae</taxon>
        <taxon>Streptophyta</taxon>
        <taxon>Embryophyta</taxon>
        <taxon>Tracheophyta</taxon>
        <taxon>Spermatophyta</taxon>
        <taxon>Magnoliopsida</taxon>
        <taxon>eudicotyledons</taxon>
        <taxon>Gunneridae</taxon>
        <taxon>Pentapetalae</taxon>
        <taxon>asterids</taxon>
        <taxon>campanulids</taxon>
        <taxon>Asterales</taxon>
        <taxon>Asteraceae</taxon>
        <taxon>Asteroideae</taxon>
        <taxon>Anthemideae</taxon>
        <taxon>Anthemidinae</taxon>
        <taxon>Tanacetum</taxon>
    </lineage>
</organism>